<dbReference type="EMBL" id="BAAAZH010000031">
    <property type="protein sequence ID" value="GAA4127387.1"/>
    <property type="molecule type" value="Genomic_DNA"/>
</dbReference>
<reference evidence="3" key="1">
    <citation type="journal article" date="2019" name="Int. J. Syst. Evol. Microbiol.">
        <title>The Global Catalogue of Microorganisms (GCM) 10K type strain sequencing project: providing services to taxonomists for standard genome sequencing and annotation.</title>
        <authorList>
            <consortium name="The Broad Institute Genomics Platform"/>
            <consortium name="The Broad Institute Genome Sequencing Center for Infectious Disease"/>
            <person name="Wu L."/>
            <person name="Ma J."/>
        </authorList>
    </citation>
    <scope>NUCLEOTIDE SEQUENCE [LARGE SCALE GENOMIC DNA]</scope>
    <source>
        <strain evidence="3">JCM 16703</strain>
    </source>
</reference>
<dbReference type="Proteomes" id="UP001501495">
    <property type="component" value="Unassembled WGS sequence"/>
</dbReference>
<protein>
    <recommendedName>
        <fullName evidence="4">Exo-alpha-sialidase</fullName>
    </recommendedName>
</protein>
<feature type="transmembrane region" description="Helical" evidence="1">
    <location>
        <begin position="20"/>
        <end position="37"/>
    </location>
</feature>
<dbReference type="SUPFAM" id="SSF110296">
    <property type="entry name" value="Oligoxyloglucan reducing end-specific cellobiohydrolase"/>
    <property type="match status" value="1"/>
</dbReference>
<evidence type="ECO:0000313" key="3">
    <source>
        <dbReference type="Proteomes" id="UP001501495"/>
    </source>
</evidence>
<keyword evidence="1" id="KW-0472">Membrane</keyword>
<gene>
    <name evidence="2" type="ORF">GCM10022215_37810</name>
</gene>
<evidence type="ECO:0000256" key="1">
    <source>
        <dbReference type="SAM" id="Phobius"/>
    </source>
</evidence>
<dbReference type="RefSeq" id="WP_344735060.1">
    <property type="nucleotide sequence ID" value="NZ_BAAAZH010000031.1"/>
</dbReference>
<proteinExistence type="predicted"/>
<dbReference type="InterPro" id="IPR015943">
    <property type="entry name" value="WD40/YVTN_repeat-like_dom_sf"/>
</dbReference>
<keyword evidence="1" id="KW-1133">Transmembrane helix</keyword>
<organism evidence="2 3">
    <name type="scientific">Nocardioides fonticola</name>
    <dbReference type="NCBI Taxonomy" id="450363"/>
    <lineage>
        <taxon>Bacteria</taxon>
        <taxon>Bacillati</taxon>
        <taxon>Actinomycetota</taxon>
        <taxon>Actinomycetes</taxon>
        <taxon>Propionibacteriales</taxon>
        <taxon>Nocardioidaceae</taxon>
        <taxon>Nocardioides</taxon>
    </lineage>
</organism>
<evidence type="ECO:0000313" key="2">
    <source>
        <dbReference type="EMBL" id="GAA4127387.1"/>
    </source>
</evidence>
<name>A0ABP7XXA1_9ACTN</name>
<sequence length="287" mass="28861">MSTSADNRLFGLSPRARRFVIPAFVVLLAVIIIGTYANRRSESASGTGPVVGGDLHAVEQLGDRVFVGGHGGAGYRLSAGGWTQIASLGNKDVMGWAQSGSTLLAGGHAGLYASTDGGSTFSAVPNLPVSDVHALGARGATVYLASPEAGTIVSTDGAKTFTKRGAAGQDFMGSIWIDPANPDVAIAPSMQQGAVKTVDGGRTWSPLGSAMGSMAVAVDPSGTNLVAIGMDGAQQSSDGGATWTALSVPEGTSAASYTSDGDLLVAALAGDRADVYRQTAGGWDPLM</sequence>
<evidence type="ECO:0008006" key="4">
    <source>
        <dbReference type="Google" id="ProtNLM"/>
    </source>
</evidence>
<keyword evidence="3" id="KW-1185">Reference proteome</keyword>
<keyword evidence="1" id="KW-0812">Transmembrane</keyword>
<comment type="caution">
    <text evidence="2">The sequence shown here is derived from an EMBL/GenBank/DDBJ whole genome shotgun (WGS) entry which is preliminary data.</text>
</comment>
<dbReference type="Gene3D" id="2.130.10.10">
    <property type="entry name" value="YVTN repeat-like/Quinoprotein amine dehydrogenase"/>
    <property type="match status" value="2"/>
</dbReference>
<accession>A0ABP7XXA1</accession>